<sequence>MSQFFYRKVLHQKGKRGRWKTARDPRCHPREAVTVQDHLVATATEVSDLDSVLVEVPTKVAVLGTAPGAVQLEVLGDSYNQCLQEESSPVCRVCGGAQTSVASRGSGQQRRRGGRSRATGRVYNMSQQEAYASPDVVTGILLVFGIPARVLINPGVVYLFVTPSFAHNANVRLSAL</sequence>
<name>A0AAD4ZFR6_PRUDU</name>
<comment type="caution">
    <text evidence="1">The sequence shown here is derived from an EMBL/GenBank/DDBJ whole genome shotgun (WGS) entry which is preliminary data.</text>
</comment>
<dbReference type="Pfam" id="PF08284">
    <property type="entry name" value="RVP_2"/>
    <property type="match status" value="1"/>
</dbReference>
<keyword evidence="2" id="KW-1185">Reference proteome</keyword>
<dbReference type="EMBL" id="JAJFAZ020000002">
    <property type="protein sequence ID" value="KAI5343911.1"/>
    <property type="molecule type" value="Genomic_DNA"/>
</dbReference>
<gene>
    <name evidence="1" type="ORF">L3X38_011787</name>
</gene>
<protein>
    <submittedName>
        <fullName evidence="1">Uncharacterized protein</fullName>
    </submittedName>
</protein>
<evidence type="ECO:0000313" key="2">
    <source>
        <dbReference type="Proteomes" id="UP001054821"/>
    </source>
</evidence>
<evidence type="ECO:0000313" key="1">
    <source>
        <dbReference type="EMBL" id="KAI5343911.1"/>
    </source>
</evidence>
<proteinExistence type="predicted"/>
<dbReference type="AlphaFoldDB" id="A0AAD4ZFR6"/>
<organism evidence="1 2">
    <name type="scientific">Prunus dulcis</name>
    <name type="common">Almond</name>
    <name type="synonym">Amygdalus dulcis</name>
    <dbReference type="NCBI Taxonomy" id="3755"/>
    <lineage>
        <taxon>Eukaryota</taxon>
        <taxon>Viridiplantae</taxon>
        <taxon>Streptophyta</taxon>
        <taxon>Embryophyta</taxon>
        <taxon>Tracheophyta</taxon>
        <taxon>Spermatophyta</taxon>
        <taxon>Magnoliopsida</taxon>
        <taxon>eudicotyledons</taxon>
        <taxon>Gunneridae</taxon>
        <taxon>Pentapetalae</taxon>
        <taxon>rosids</taxon>
        <taxon>fabids</taxon>
        <taxon>Rosales</taxon>
        <taxon>Rosaceae</taxon>
        <taxon>Amygdaloideae</taxon>
        <taxon>Amygdaleae</taxon>
        <taxon>Prunus</taxon>
    </lineage>
</organism>
<accession>A0AAD4ZFR6</accession>
<dbReference type="Proteomes" id="UP001054821">
    <property type="component" value="Chromosome 2"/>
</dbReference>
<reference evidence="1 2" key="1">
    <citation type="journal article" date="2022" name="G3 (Bethesda)">
        <title>Whole-genome sequence and methylome profiling of the almond [Prunus dulcis (Mill.) D.A. Webb] cultivar 'Nonpareil'.</title>
        <authorList>
            <person name="D'Amico-Willman K.M."/>
            <person name="Ouma W.Z."/>
            <person name="Meulia T."/>
            <person name="Sideli G.M."/>
            <person name="Gradziel T.M."/>
            <person name="Fresnedo-Ramirez J."/>
        </authorList>
    </citation>
    <scope>NUCLEOTIDE SEQUENCE [LARGE SCALE GENOMIC DNA]</scope>
    <source>
        <strain evidence="1">Clone GOH B32 T37-40</strain>
    </source>
</reference>